<comment type="caution">
    <text evidence="2">The sequence shown here is derived from an EMBL/GenBank/DDBJ whole genome shotgun (WGS) entry which is preliminary data.</text>
</comment>
<keyword evidence="1" id="KW-0677">Repeat</keyword>
<protein>
    <recommendedName>
        <fullName evidence="4">MORN repeat protein</fullName>
    </recommendedName>
</protein>
<dbReference type="Proteomes" id="UP000187209">
    <property type="component" value="Unassembled WGS sequence"/>
</dbReference>
<evidence type="ECO:0008006" key="4">
    <source>
        <dbReference type="Google" id="ProtNLM"/>
    </source>
</evidence>
<keyword evidence="3" id="KW-1185">Reference proteome</keyword>
<name>A0A1R2AMI9_9CILI</name>
<evidence type="ECO:0000313" key="3">
    <source>
        <dbReference type="Proteomes" id="UP000187209"/>
    </source>
</evidence>
<dbReference type="PANTHER" id="PTHR43215">
    <property type="entry name" value="RADIAL SPOKE HEAD 1 HOMOLOG"/>
    <property type="match status" value="1"/>
</dbReference>
<gene>
    <name evidence="2" type="ORF">SteCoe_37742</name>
</gene>
<dbReference type="AlphaFoldDB" id="A0A1R2AMI9"/>
<reference evidence="2 3" key="1">
    <citation type="submission" date="2016-11" db="EMBL/GenBank/DDBJ databases">
        <title>The macronuclear genome of Stentor coeruleus: a giant cell with tiny introns.</title>
        <authorList>
            <person name="Slabodnick M."/>
            <person name="Ruby J.G."/>
            <person name="Reiff S.B."/>
            <person name="Swart E.C."/>
            <person name="Gosai S."/>
            <person name="Prabakaran S."/>
            <person name="Witkowska E."/>
            <person name="Larue G.E."/>
            <person name="Fisher S."/>
            <person name="Freeman R.M."/>
            <person name="Gunawardena J."/>
            <person name="Chu W."/>
            <person name="Stover N.A."/>
            <person name="Gregory B.D."/>
            <person name="Nowacki M."/>
            <person name="Derisi J."/>
            <person name="Roy S.W."/>
            <person name="Marshall W.F."/>
            <person name="Sood P."/>
        </authorList>
    </citation>
    <scope>NUCLEOTIDE SEQUENCE [LARGE SCALE GENOMIC DNA]</scope>
    <source>
        <strain evidence="2">WM001</strain>
    </source>
</reference>
<dbReference type="OrthoDB" id="437960at2759"/>
<dbReference type="PANTHER" id="PTHR43215:SF14">
    <property type="entry name" value="RADIAL SPOKE HEAD 1 HOMOLOG"/>
    <property type="match status" value="1"/>
</dbReference>
<dbReference type="Gene3D" id="2.20.110.10">
    <property type="entry name" value="Histone H3 K4-specific methyltransferase SET7/9 N-terminal domain"/>
    <property type="match status" value="8"/>
</dbReference>
<dbReference type="Pfam" id="PF02493">
    <property type="entry name" value="MORN"/>
    <property type="match status" value="16"/>
</dbReference>
<accession>A0A1R2AMI9</accession>
<proteinExistence type="predicted"/>
<dbReference type="SMART" id="SM00698">
    <property type="entry name" value="MORN"/>
    <property type="match status" value="15"/>
</dbReference>
<dbReference type="InterPro" id="IPR003409">
    <property type="entry name" value="MORN"/>
</dbReference>
<dbReference type="SUPFAM" id="SSF82185">
    <property type="entry name" value="Histone H3 K4-specific methyltransferase SET7/9 N-terminal domain"/>
    <property type="match status" value="5"/>
</dbReference>
<organism evidence="2 3">
    <name type="scientific">Stentor coeruleus</name>
    <dbReference type="NCBI Taxonomy" id="5963"/>
    <lineage>
        <taxon>Eukaryota</taxon>
        <taxon>Sar</taxon>
        <taxon>Alveolata</taxon>
        <taxon>Ciliophora</taxon>
        <taxon>Postciliodesmatophora</taxon>
        <taxon>Heterotrichea</taxon>
        <taxon>Heterotrichida</taxon>
        <taxon>Stentoridae</taxon>
        <taxon>Stentor</taxon>
    </lineage>
</organism>
<evidence type="ECO:0000313" key="2">
    <source>
        <dbReference type="EMBL" id="OMJ65714.1"/>
    </source>
</evidence>
<sequence length="773" mass="88961">MGCSEAKPENAYSIKKVKNNIYEVKYTDGSTYIGEIKNGMKSGQGEYLIKRPRKIYEYFLSIRDDFDETYKGNWEKDEMSGIGTYTYKCGSVYNGEWKHGMRNGEGEYELATLLENKKNEYVKMLKYKGNWINNQMEGQGKITFPQGFIYESEFSKNFVTSKGRIITQSGVYYAAENIDAIHDFGRLFIREGQSIPPTYEKFYCICILFDWSVYEGWMDFGKKKTHMALLDSKIDSDNFLSTLKGDGTLYIGEKGYTNCTWSGKFKFEGFGISRINSKEKYKGMFKKGLKNGYGVCIYKSGDIYKGKWNDDLKNGYGTMTYKNGKVFTGYWNNDRKSLGTKTYPNGESFFGTYKSERYRLEFFLGKDKFRQGTYLYNNGDRYEGSFKNKKKIDRGIMIYKDGSTYKGQWTDDKPDGFGIYTSNDGWFYQGQWKNGEKIGIGITSDDPNTLYKYSADPYKLYEYTIYKSPCKYIPPGEEKYSGSYLEGTLKNGNGKCEYANGDVYEGLWDNDKKKGRGKFVWANQQWYDGNWELDEMIGFGVLQMTDGSFYQGGFLYGKYFYEGKLTLADGALISGKWENGILQTDDVSLELNNGDNYRGPIQDLKKHGNGRLHSINGNYTGNLENDIRHGKGKEELMTGEQFTGTWDHGLKQGPGTYQDEFENVYKGIWNMDKKHGEFVITFKTKEVLTIIFENDKPVGKGTLDYSGCKETEDANGESGGILIDDETKQVKWKSSAVKKIFKKTKKIKRYENYFYSEPERCASLVSLFNDQDI</sequence>
<evidence type="ECO:0000256" key="1">
    <source>
        <dbReference type="ARBA" id="ARBA00022737"/>
    </source>
</evidence>
<dbReference type="EMBL" id="MPUH01001982">
    <property type="protein sequence ID" value="OMJ65714.1"/>
    <property type="molecule type" value="Genomic_DNA"/>
</dbReference>